<dbReference type="Proteomes" id="UP000579153">
    <property type="component" value="Unassembled WGS sequence"/>
</dbReference>
<evidence type="ECO:0000256" key="1">
    <source>
        <dbReference type="SAM" id="MobiDB-lite"/>
    </source>
</evidence>
<evidence type="ECO:0000313" key="3">
    <source>
        <dbReference type="EMBL" id="MBB5785380.1"/>
    </source>
</evidence>
<feature type="compositionally biased region" description="Low complexity" evidence="1">
    <location>
        <begin position="111"/>
        <end position="131"/>
    </location>
</feature>
<feature type="region of interest" description="Disordered" evidence="1">
    <location>
        <begin position="89"/>
        <end position="131"/>
    </location>
</feature>
<accession>A0A7W9LIT4</accession>
<keyword evidence="2" id="KW-0472">Membrane</keyword>
<feature type="transmembrane region" description="Helical" evidence="2">
    <location>
        <begin position="21"/>
        <end position="39"/>
    </location>
</feature>
<organism evidence="3 4">
    <name type="scientific">Nonomuraea jabiensis</name>
    <dbReference type="NCBI Taxonomy" id="882448"/>
    <lineage>
        <taxon>Bacteria</taxon>
        <taxon>Bacillati</taxon>
        <taxon>Actinomycetota</taxon>
        <taxon>Actinomycetes</taxon>
        <taxon>Streptosporangiales</taxon>
        <taxon>Streptosporangiaceae</taxon>
        <taxon>Nonomuraea</taxon>
    </lineage>
</organism>
<evidence type="ECO:0000256" key="2">
    <source>
        <dbReference type="SAM" id="Phobius"/>
    </source>
</evidence>
<name>A0A7W9LIT4_9ACTN</name>
<sequence>MGILFLFGVVVTVMARREHGSAAMIGMVGCVLLLLGLAFDGFRSFVLYPQLGASLDPTIVAVTNLASLLFNAGGTALLIWAVVARRKPRQPAQPPQGPGWPQQPPYPQQPYPQQQPGWQNPQQPPYGQGQS</sequence>
<feature type="compositionally biased region" description="Pro residues" evidence="1">
    <location>
        <begin position="91"/>
        <end position="110"/>
    </location>
</feature>
<dbReference type="EMBL" id="JACHMB010000001">
    <property type="protein sequence ID" value="MBB5785380.1"/>
    <property type="molecule type" value="Genomic_DNA"/>
</dbReference>
<feature type="transmembrane region" description="Helical" evidence="2">
    <location>
        <begin position="59"/>
        <end position="83"/>
    </location>
</feature>
<comment type="caution">
    <text evidence="3">The sequence shown here is derived from an EMBL/GenBank/DDBJ whole genome shotgun (WGS) entry which is preliminary data.</text>
</comment>
<proteinExistence type="predicted"/>
<gene>
    <name evidence="3" type="ORF">HD596_012136</name>
</gene>
<keyword evidence="2" id="KW-0812">Transmembrane</keyword>
<reference evidence="3 4" key="1">
    <citation type="submission" date="2020-08" db="EMBL/GenBank/DDBJ databases">
        <title>Sequencing the genomes of 1000 actinobacteria strains.</title>
        <authorList>
            <person name="Klenk H.-P."/>
        </authorList>
    </citation>
    <scope>NUCLEOTIDE SEQUENCE [LARGE SCALE GENOMIC DNA]</scope>
    <source>
        <strain evidence="3 4">DSM 45507</strain>
    </source>
</reference>
<evidence type="ECO:0000313" key="4">
    <source>
        <dbReference type="Proteomes" id="UP000579153"/>
    </source>
</evidence>
<keyword evidence="2" id="KW-1133">Transmembrane helix</keyword>
<keyword evidence="4" id="KW-1185">Reference proteome</keyword>
<dbReference type="AlphaFoldDB" id="A0A7W9LIT4"/>
<protein>
    <submittedName>
        <fullName evidence="3">Drug/metabolite transporter (DMT)-like permease</fullName>
    </submittedName>
</protein>
<dbReference type="RefSeq" id="WP_185078163.1">
    <property type="nucleotide sequence ID" value="NZ_JACHMB010000001.1"/>
</dbReference>